<dbReference type="InterPro" id="IPR029787">
    <property type="entry name" value="Nucleotide_cyclase"/>
</dbReference>
<dbReference type="SMART" id="SM00052">
    <property type="entry name" value="EAL"/>
    <property type="match status" value="1"/>
</dbReference>
<dbReference type="Pfam" id="PF00990">
    <property type="entry name" value="GGDEF"/>
    <property type="match status" value="1"/>
</dbReference>
<dbReference type="InterPro" id="IPR043128">
    <property type="entry name" value="Rev_trsase/Diguanyl_cyclase"/>
</dbReference>
<dbReference type="RefSeq" id="WP_165565758.1">
    <property type="nucleotide sequence ID" value="NZ_CP045857.1"/>
</dbReference>
<evidence type="ECO:0000256" key="4">
    <source>
        <dbReference type="ARBA" id="ARBA00051114"/>
    </source>
</evidence>
<dbReference type="PROSITE" id="PS50887">
    <property type="entry name" value="GGDEF"/>
    <property type="match status" value="1"/>
</dbReference>
<dbReference type="SUPFAM" id="SSF50998">
    <property type="entry name" value="Quinoprotein alcohol dehydrogenase-like"/>
    <property type="match status" value="1"/>
</dbReference>
<evidence type="ECO:0000259" key="5">
    <source>
        <dbReference type="PROSITE" id="PS50112"/>
    </source>
</evidence>
<dbReference type="Pfam" id="PF13426">
    <property type="entry name" value="PAS_9"/>
    <property type="match status" value="1"/>
</dbReference>
<name>A0A6G7LWJ7_9GAMM</name>
<dbReference type="Proteomes" id="UP000502117">
    <property type="component" value="Chromosome"/>
</dbReference>
<dbReference type="Gene3D" id="3.20.20.450">
    <property type="entry name" value="EAL domain"/>
    <property type="match status" value="1"/>
</dbReference>
<comment type="cofactor">
    <cofactor evidence="1">
        <name>Mg(2+)</name>
        <dbReference type="ChEBI" id="CHEBI:18420"/>
    </cofactor>
</comment>
<dbReference type="PROSITE" id="PS50113">
    <property type="entry name" value="PAC"/>
    <property type="match status" value="2"/>
</dbReference>
<dbReference type="CDD" id="cd01949">
    <property type="entry name" value="GGDEF"/>
    <property type="match status" value="1"/>
</dbReference>
<dbReference type="InterPro" id="IPR035965">
    <property type="entry name" value="PAS-like_dom_sf"/>
</dbReference>
<dbReference type="FunFam" id="3.30.70.270:FF:000001">
    <property type="entry name" value="Diguanylate cyclase domain protein"/>
    <property type="match status" value="1"/>
</dbReference>
<dbReference type="InterPro" id="IPR013783">
    <property type="entry name" value="Ig-like_fold"/>
</dbReference>
<dbReference type="CDD" id="cd01948">
    <property type="entry name" value="EAL"/>
    <property type="match status" value="1"/>
</dbReference>
<dbReference type="InterPro" id="IPR001633">
    <property type="entry name" value="EAL_dom"/>
</dbReference>
<dbReference type="InterPro" id="IPR011047">
    <property type="entry name" value="Quinoprotein_ADH-like_sf"/>
</dbReference>
<dbReference type="InterPro" id="IPR000160">
    <property type="entry name" value="GGDEF_dom"/>
</dbReference>
<dbReference type="Pfam" id="PF00563">
    <property type="entry name" value="EAL"/>
    <property type="match status" value="1"/>
</dbReference>
<dbReference type="Gene3D" id="3.30.70.270">
    <property type="match status" value="1"/>
</dbReference>
<dbReference type="CDD" id="cd00130">
    <property type="entry name" value="PAS"/>
    <property type="match status" value="2"/>
</dbReference>
<protein>
    <recommendedName>
        <fullName evidence="2">cyclic-guanylate-specific phosphodiesterase</fullName>
        <ecNumber evidence="2">3.1.4.52</ecNumber>
    </recommendedName>
</protein>
<accession>A0A6G7LWJ7</accession>
<evidence type="ECO:0000256" key="2">
    <source>
        <dbReference type="ARBA" id="ARBA00012282"/>
    </source>
</evidence>
<evidence type="ECO:0000256" key="3">
    <source>
        <dbReference type="ARBA" id="ARBA00022636"/>
    </source>
</evidence>
<dbReference type="InterPro" id="IPR001610">
    <property type="entry name" value="PAC"/>
</dbReference>
<dbReference type="SUPFAM" id="SSF141868">
    <property type="entry name" value="EAL domain-like"/>
    <property type="match status" value="1"/>
</dbReference>
<dbReference type="Gene3D" id="3.30.450.20">
    <property type="entry name" value="PAS domain"/>
    <property type="match status" value="2"/>
</dbReference>
<dbReference type="InterPro" id="IPR011123">
    <property type="entry name" value="Y_Y_Y"/>
</dbReference>
<dbReference type="InterPro" id="IPR000700">
    <property type="entry name" value="PAS-assoc_C"/>
</dbReference>
<reference evidence="9 10" key="1">
    <citation type="submission" date="2019-11" db="EMBL/GenBank/DDBJ databases">
        <title>Complete Genome Sequence of Shewanella chilikensis Strain DC57, Isolated from Corroded Seal Rings at a floating production facility in Australia.</title>
        <authorList>
            <person name="Salgar-Chaparro S.J."/>
            <person name="Castillo-Villamizar G.A."/>
            <person name="Poehlein A."/>
            <person name="Daniel R."/>
            <person name="Machuca L."/>
        </authorList>
    </citation>
    <scope>NUCLEOTIDE SEQUENCE [LARGE SCALE GENOMIC DNA]</scope>
    <source>
        <strain evidence="9 10">DC57</strain>
    </source>
</reference>
<feature type="domain" description="PAC" evidence="6">
    <location>
        <begin position="892"/>
        <end position="945"/>
    </location>
</feature>
<gene>
    <name evidence="9" type="ORF">GII14_19815</name>
</gene>
<evidence type="ECO:0000313" key="9">
    <source>
        <dbReference type="EMBL" id="QIJ06186.1"/>
    </source>
</evidence>
<evidence type="ECO:0000256" key="1">
    <source>
        <dbReference type="ARBA" id="ARBA00001946"/>
    </source>
</evidence>
<dbReference type="Pfam" id="PF07495">
    <property type="entry name" value="Y_Y_Y"/>
    <property type="match status" value="1"/>
</dbReference>
<dbReference type="PROSITE" id="PS50883">
    <property type="entry name" value="EAL"/>
    <property type="match status" value="1"/>
</dbReference>
<feature type="domain" description="GGDEF" evidence="8">
    <location>
        <begin position="1099"/>
        <end position="1232"/>
    </location>
</feature>
<dbReference type="SMART" id="SM00091">
    <property type="entry name" value="PAS"/>
    <property type="match status" value="1"/>
</dbReference>
<feature type="domain" description="PAC" evidence="6">
    <location>
        <begin position="1015"/>
        <end position="1067"/>
    </location>
</feature>
<dbReference type="EC" id="3.1.4.52" evidence="2"/>
<dbReference type="Gene3D" id="2.130.10.10">
    <property type="entry name" value="YVTN repeat-like/Quinoprotein amine dehydrogenase"/>
    <property type="match status" value="3"/>
</dbReference>
<dbReference type="NCBIfam" id="TIGR00254">
    <property type="entry name" value="GGDEF"/>
    <property type="match status" value="1"/>
</dbReference>
<evidence type="ECO:0000259" key="7">
    <source>
        <dbReference type="PROSITE" id="PS50883"/>
    </source>
</evidence>
<dbReference type="InterPro" id="IPR013655">
    <property type="entry name" value="PAS_fold_3"/>
</dbReference>
<dbReference type="FunFam" id="3.20.20.450:FF:000001">
    <property type="entry name" value="Cyclic di-GMP phosphodiesterase yahA"/>
    <property type="match status" value="1"/>
</dbReference>
<dbReference type="SMART" id="SM00086">
    <property type="entry name" value="PAC"/>
    <property type="match status" value="2"/>
</dbReference>
<dbReference type="EMBL" id="CP045857">
    <property type="protein sequence ID" value="QIJ06186.1"/>
    <property type="molecule type" value="Genomic_DNA"/>
</dbReference>
<dbReference type="Pfam" id="PF08447">
    <property type="entry name" value="PAS_3"/>
    <property type="match status" value="1"/>
</dbReference>
<dbReference type="GO" id="GO:0071111">
    <property type="term" value="F:cyclic-guanylate-specific phosphodiesterase activity"/>
    <property type="evidence" value="ECO:0007669"/>
    <property type="project" value="UniProtKB-EC"/>
</dbReference>
<sequence>MVTLSLTQATKEEGFLSRICCLLAALLLSISLFELRAEPVPQLKFQHVSSMNGLNQNSITSLYQDKAGILWIGTQDGLHSYNGIDFTLFQHDPYHSQTLSNNHVTDILQDGQGQLWVGTFNGGLNRLDLQTGVFTPIGRDQGLSSKKINRLALVGDTLWIGSGNGLYALDTDSDELHELSLRQNISTDIQVLTPIGKDALLIGSHSDGLLVLRNEGLKPLPLPDAEHGHPVQARLSEDGALWLAIDDALWRYPPGLNNPELIYRLPKPNRGILEFIFDSRGDIWLGGQQTGLIQLRLKEGQWQARYYRYDPSDPNSLSDNDVYSLLQDNNGVLWIGSLFSGIDKVNLARQYFEHIYNNQNPLERQRANNIRAIFRTKGGLLYLGTDRAGLFHITAEGRFISHHNQLAKLLGQDESFLDLTISAIAEDSHQRLWLASSGGLISLNKSGEMQLYRPPGNKPAIRDLLISPDEHIWLGAGNTLYHFTPETGGFQAHFVNEYLEDGPQEQMILSLSTANNGIWVGTTNGAYWLQPDTGQQQIIRGDRLVNPMVRDILKDRDGNIWFATHGGLSRLRQDELQHFDRNQGLPGNTVYAIEQDESGDLWFSSNSGISRFTVDKEKVLTFNEHEGLQALEFNGNVSWQDKDGSIWFGGINGLNHFYPQQVPKVRKQPKLALAGYRLGNSYFPRLDLGHVPELTIPYSEQLVSFEISALDFAYPQRHRFSFFLEGWDKSWHPAQSLHEISYTNLAPGNYRLLARHQLQHNPEGQEQLLLKLTVPAPFYRTTQAYLFYLALTLILFSLWLRHFLSQRRLEQQTQSNIQLSEERLKLALWGSGDRMWDWQLEDDRFFVTGPKQGLEAPTETNASRQMALVHPDDRHQVQAALESYLQGDTEFFEAEYRIKLTDANWSWVLDRGKIVERDRSGKPLRLAGTFTDISMRRGQEEALRLSSQVLESMNESVVVCDLNYRIISINPAFCSTTGFNEHKISGKPFLFLTRGLYARSFYQQIEHQLLNQKHWSGEVQIRTHSKQPLLVWMEVNQVLNSQGEASHFVVVFTDITDRKQAEEDLRLLANYDQLTGLPNRTLFQDRLDHALRQAHRNRNMVALLFLDLDRFKHINDSLGHHVGDQLLKAVSSRLTQAIRDGDTVARLGGDEFIIILEGLQKTKAATVIAEKLLAAFERPFALEDFCLNVSPSIGISLYPDDAEEALELLKFADTAMYHAKSLGRNNFQFYTAKLNAYAVRHVQLEAGLKQALDRDEFYLLYQPKFCVHTGKLTGMEALLRWESLELGPISPAEFIPLAEETGQVNAIGQWVLLSVCSQLERWQNQGLEAVPIAINISAKQLQSDIISSIEVALAMHGLAADLLEIELTESAVMQQPLESVEILNQLKGLGLSLAVDDFGTGYSSLAYLKRFPLDTLKIDREFVRDITKDPDDAAIINAIIVLAHSLELQVVAEGVETQAQLNFLAAQGCDQAQGFLLGRPMTEGQAEALLSRK</sequence>
<dbReference type="Pfam" id="PF07494">
    <property type="entry name" value="Reg_prop"/>
    <property type="match status" value="5"/>
</dbReference>
<dbReference type="PANTHER" id="PTHR44757:SF2">
    <property type="entry name" value="BIOFILM ARCHITECTURE MAINTENANCE PROTEIN MBAA"/>
    <property type="match status" value="1"/>
</dbReference>
<dbReference type="InterPro" id="IPR052155">
    <property type="entry name" value="Biofilm_reg_signaling"/>
</dbReference>
<dbReference type="KEGG" id="schk:GII14_19815"/>
<keyword evidence="3" id="KW-0973">c-di-GMP</keyword>
<dbReference type="SUPFAM" id="SSF63829">
    <property type="entry name" value="Calcium-dependent phosphotriesterase"/>
    <property type="match status" value="2"/>
</dbReference>
<dbReference type="Gene3D" id="2.60.40.10">
    <property type="entry name" value="Immunoglobulins"/>
    <property type="match status" value="1"/>
</dbReference>
<dbReference type="SUPFAM" id="SSF55073">
    <property type="entry name" value="Nucleotide cyclase"/>
    <property type="match status" value="1"/>
</dbReference>
<dbReference type="InterPro" id="IPR011110">
    <property type="entry name" value="Reg_prop"/>
</dbReference>
<organism evidence="9 10">
    <name type="scientific">Shewanella chilikensis</name>
    <dbReference type="NCBI Taxonomy" id="558541"/>
    <lineage>
        <taxon>Bacteria</taxon>
        <taxon>Pseudomonadati</taxon>
        <taxon>Pseudomonadota</taxon>
        <taxon>Gammaproteobacteria</taxon>
        <taxon>Alteromonadales</taxon>
        <taxon>Shewanellaceae</taxon>
        <taxon>Shewanella</taxon>
    </lineage>
</organism>
<dbReference type="SUPFAM" id="SSF55785">
    <property type="entry name" value="PYP-like sensor domain (PAS domain)"/>
    <property type="match status" value="2"/>
</dbReference>
<dbReference type="InterPro" id="IPR000014">
    <property type="entry name" value="PAS"/>
</dbReference>
<proteinExistence type="predicted"/>
<dbReference type="InterPro" id="IPR035919">
    <property type="entry name" value="EAL_sf"/>
</dbReference>
<feature type="domain" description="EAL" evidence="7">
    <location>
        <begin position="1241"/>
        <end position="1493"/>
    </location>
</feature>
<dbReference type="NCBIfam" id="TIGR00229">
    <property type="entry name" value="sensory_box"/>
    <property type="match status" value="1"/>
</dbReference>
<evidence type="ECO:0000259" key="6">
    <source>
        <dbReference type="PROSITE" id="PS50113"/>
    </source>
</evidence>
<comment type="catalytic activity">
    <reaction evidence="4">
        <text>3',3'-c-di-GMP + H2O = 5'-phosphoguanylyl(3'-&gt;5')guanosine + H(+)</text>
        <dbReference type="Rhea" id="RHEA:24902"/>
        <dbReference type="ChEBI" id="CHEBI:15377"/>
        <dbReference type="ChEBI" id="CHEBI:15378"/>
        <dbReference type="ChEBI" id="CHEBI:58754"/>
        <dbReference type="ChEBI" id="CHEBI:58805"/>
        <dbReference type="EC" id="3.1.4.52"/>
    </reaction>
    <physiologicalReaction direction="left-to-right" evidence="4">
        <dbReference type="Rhea" id="RHEA:24903"/>
    </physiologicalReaction>
</comment>
<evidence type="ECO:0000313" key="10">
    <source>
        <dbReference type="Proteomes" id="UP000502117"/>
    </source>
</evidence>
<dbReference type="GO" id="GO:0071732">
    <property type="term" value="P:cellular response to nitric oxide"/>
    <property type="evidence" value="ECO:0007669"/>
    <property type="project" value="UniProtKB-ARBA"/>
</dbReference>
<dbReference type="SMART" id="SM00267">
    <property type="entry name" value="GGDEF"/>
    <property type="match status" value="1"/>
</dbReference>
<feature type="domain" description="PAS" evidence="5">
    <location>
        <begin position="942"/>
        <end position="991"/>
    </location>
</feature>
<evidence type="ECO:0000259" key="8">
    <source>
        <dbReference type="PROSITE" id="PS50887"/>
    </source>
</evidence>
<dbReference type="PANTHER" id="PTHR44757">
    <property type="entry name" value="DIGUANYLATE CYCLASE DGCP"/>
    <property type="match status" value="1"/>
</dbReference>
<dbReference type="InterPro" id="IPR015943">
    <property type="entry name" value="WD40/YVTN_repeat-like_dom_sf"/>
</dbReference>
<dbReference type="PROSITE" id="PS50112">
    <property type="entry name" value="PAS"/>
    <property type="match status" value="1"/>
</dbReference>